<name>A0ABP3Q8X0_9PROT</name>
<dbReference type="InterPro" id="IPR050275">
    <property type="entry name" value="PGM_Phosphatase"/>
</dbReference>
<dbReference type="Proteomes" id="UP001501588">
    <property type="component" value="Unassembled WGS sequence"/>
</dbReference>
<dbReference type="SUPFAM" id="SSF53254">
    <property type="entry name" value="Phosphoglycerate mutase-like"/>
    <property type="match status" value="1"/>
</dbReference>
<dbReference type="Gene3D" id="3.40.50.1240">
    <property type="entry name" value="Phosphoglycerate mutase-like"/>
    <property type="match status" value="1"/>
</dbReference>
<dbReference type="PANTHER" id="PTHR48100">
    <property type="entry name" value="BROAD-SPECIFICITY PHOSPHATASE YOR283W-RELATED"/>
    <property type="match status" value="1"/>
</dbReference>
<protein>
    <submittedName>
        <fullName evidence="1">Histidine phosphatase family protein</fullName>
    </submittedName>
</protein>
<proteinExistence type="predicted"/>
<evidence type="ECO:0000313" key="2">
    <source>
        <dbReference type="Proteomes" id="UP001501588"/>
    </source>
</evidence>
<dbReference type="EMBL" id="BAAAFZ010000026">
    <property type="protein sequence ID" value="GAA0582931.1"/>
    <property type="molecule type" value="Genomic_DNA"/>
</dbReference>
<dbReference type="Pfam" id="PF00300">
    <property type="entry name" value="His_Phos_1"/>
    <property type="match status" value="1"/>
</dbReference>
<reference evidence="2" key="1">
    <citation type="journal article" date="2019" name="Int. J. Syst. Evol. Microbiol.">
        <title>The Global Catalogue of Microorganisms (GCM) 10K type strain sequencing project: providing services to taxonomists for standard genome sequencing and annotation.</title>
        <authorList>
            <consortium name="The Broad Institute Genomics Platform"/>
            <consortium name="The Broad Institute Genome Sequencing Center for Infectious Disease"/>
            <person name="Wu L."/>
            <person name="Ma J."/>
        </authorList>
    </citation>
    <scope>NUCLEOTIDE SEQUENCE [LARGE SCALE GENOMIC DNA]</scope>
    <source>
        <strain evidence="2">JCM 9933</strain>
    </source>
</reference>
<accession>A0ABP3Q8X0</accession>
<keyword evidence="2" id="KW-1185">Reference proteome</keyword>
<gene>
    <name evidence="1" type="ORF">GCM10009416_21670</name>
</gene>
<dbReference type="InterPro" id="IPR013078">
    <property type="entry name" value="His_Pase_superF_clade-1"/>
</dbReference>
<dbReference type="SMART" id="SM00855">
    <property type="entry name" value="PGAM"/>
    <property type="match status" value="1"/>
</dbReference>
<organism evidence="1 2">
    <name type="scientific">Craurococcus roseus</name>
    <dbReference type="NCBI Taxonomy" id="77585"/>
    <lineage>
        <taxon>Bacteria</taxon>
        <taxon>Pseudomonadati</taxon>
        <taxon>Pseudomonadota</taxon>
        <taxon>Alphaproteobacteria</taxon>
        <taxon>Acetobacterales</taxon>
        <taxon>Acetobacteraceae</taxon>
        <taxon>Craurococcus</taxon>
    </lineage>
</organism>
<dbReference type="PANTHER" id="PTHR48100:SF2">
    <property type="entry name" value="CONSERVED PROTEIN"/>
    <property type="match status" value="1"/>
</dbReference>
<dbReference type="CDD" id="cd07067">
    <property type="entry name" value="HP_PGM_like"/>
    <property type="match status" value="1"/>
</dbReference>
<evidence type="ECO:0000313" key="1">
    <source>
        <dbReference type="EMBL" id="GAA0582931.1"/>
    </source>
</evidence>
<sequence>MATTVYLVRHAAHDRVDSVLCGRMLGVGLGEDGRWQAEALARHFGRKAVDAVWTSPVQRARETAEPIAAELGLIAWDSDALCEIDFGAWTGRDFAVLRDDPLWHRWNEARGSERPPGGESMAEAQARAIGELERAREEHPEGGVVLVSHGDVIKAMVAGVLGLPLDAHARFDIAPASVSALAVWEGGGKVLRMNETVAA</sequence>
<dbReference type="RefSeq" id="WP_343895305.1">
    <property type="nucleotide sequence ID" value="NZ_BAAAFZ010000026.1"/>
</dbReference>
<dbReference type="InterPro" id="IPR029033">
    <property type="entry name" value="His_PPase_superfam"/>
</dbReference>
<comment type="caution">
    <text evidence="1">The sequence shown here is derived from an EMBL/GenBank/DDBJ whole genome shotgun (WGS) entry which is preliminary data.</text>
</comment>